<comment type="caution">
    <text evidence="4">The sequence shown here is derived from an EMBL/GenBank/DDBJ whole genome shotgun (WGS) entry which is preliminary data.</text>
</comment>
<dbReference type="SUPFAM" id="SSF51735">
    <property type="entry name" value="NAD(P)-binding Rossmann-fold domains"/>
    <property type="match status" value="1"/>
</dbReference>
<dbReference type="InterPro" id="IPR036291">
    <property type="entry name" value="NAD(P)-bd_dom_sf"/>
</dbReference>
<evidence type="ECO:0000256" key="2">
    <source>
        <dbReference type="ARBA" id="ARBA00023002"/>
    </source>
</evidence>
<dbReference type="Proteomes" id="UP000323136">
    <property type="component" value="Unassembled WGS sequence"/>
</dbReference>
<keyword evidence="5" id="KW-1185">Reference proteome</keyword>
<dbReference type="PRINTS" id="PR00080">
    <property type="entry name" value="SDRFAMILY"/>
</dbReference>
<evidence type="ECO:0000313" key="5">
    <source>
        <dbReference type="Proteomes" id="UP000323136"/>
    </source>
</evidence>
<dbReference type="RefSeq" id="WP_148868929.1">
    <property type="nucleotide sequence ID" value="NZ_VNIA01000001.1"/>
</dbReference>
<dbReference type="CDD" id="cd05374">
    <property type="entry name" value="17beta-HSD-like_SDR_c"/>
    <property type="match status" value="1"/>
</dbReference>
<dbReference type="PANTHER" id="PTHR44169:SF6">
    <property type="entry name" value="NADPH-DEPENDENT 1-ACYLDIHYDROXYACETONE PHOSPHATE REDUCTASE"/>
    <property type="match status" value="1"/>
</dbReference>
<dbReference type="EMBL" id="VNIA01000001">
    <property type="protein sequence ID" value="TYQ00182.1"/>
    <property type="molecule type" value="Genomic_DNA"/>
</dbReference>
<dbReference type="PRINTS" id="PR00081">
    <property type="entry name" value="GDHRDH"/>
</dbReference>
<dbReference type="NCBIfam" id="NF004826">
    <property type="entry name" value="PRK06182.1"/>
    <property type="match status" value="1"/>
</dbReference>
<keyword evidence="2" id="KW-0560">Oxidoreductase</keyword>
<evidence type="ECO:0000313" key="4">
    <source>
        <dbReference type="EMBL" id="TYQ00182.1"/>
    </source>
</evidence>
<accession>A0A5S5DWF4</accession>
<dbReference type="Pfam" id="PF00106">
    <property type="entry name" value="adh_short"/>
    <property type="match status" value="1"/>
</dbReference>
<dbReference type="GO" id="GO:0016491">
    <property type="term" value="F:oxidoreductase activity"/>
    <property type="evidence" value="ECO:0007669"/>
    <property type="project" value="UniProtKB-KW"/>
</dbReference>
<dbReference type="Gene3D" id="3.40.50.720">
    <property type="entry name" value="NAD(P)-binding Rossmann-like Domain"/>
    <property type="match status" value="1"/>
</dbReference>
<evidence type="ECO:0000256" key="3">
    <source>
        <dbReference type="RuleBase" id="RU000363"/>
    </source>
</evidence>
<reference evidence="4 5" key="1">
    <citation type="submission" date="2019-07" db="EMBL/GenBank/DDBJ databases">
        <title>Genomic Encyclopedia of Type Strains, Phase IV (KMG-IV): sequencing the most valuable type-strain genomes for metagenomic binning, comparative biology and taxonomic classification.</title>
        <authorList>
            <person name="Goeker M."/>
        </authorList>
    </citation>
    <scope>NUCLEOTIDE SEQUENCE [LARGE SCALE GENOMIC DNA]</scope>
    <source>
        <strain evidence="4 5">DSM 18961</strain>
    </source>
</reference>
<organism evidence="4 5">
    <name type="scientific">Tenacibaculum adriaticum</name>
    <dbReference type="NCBI Taxonomy" id="413713"/>
    <lineage>
        <taxon>Bacteria</taxon>
        <taxon>Pseudomonadati</taxon>
        <taxon>Bacteroidota</taxon>
        <taxon>Flavobacteriia</taxon>
        <taxon>Flavobacteriales</taxon>
        <taxon>Flavobacteriaceae</taxon>
        <taxon>Tenacibaculum</taxon>
    </lineage>
</organism>
<proteinExistence type="inferred from homology"/>
<comment type="similarity">
    <text evidence="1 3">Belongs to the short-chain dehydrogenases/reductases (SDR) family.</text>
</comment>
<dbReference type="InterPro" id="IPR002347">
    <property type="entry name" value="SDR_fam"/>
</dbReference>
<protein>
    <submittedName>
        <fullName evidence="4">Short-subunit dehydrogenase</fullName>
    </submittedName>
</protein>
<evidence type="ECO:0000256" key="1">
    <source>
        <dbReference type="ARBA" id="ARBA00006484"/>
    </source>
</evidence>
<gene>
    <name evidence="4" type="ORF">C7447_101792</name>
</gene>
<name>A0A5S5DWF4_9FLAO</name>
<sequence>MDKKKVILITGASAGMGKDFVQTLLADRHTVYGAARRLDKMGDIKNQGAKILGMDVADDASMVSGIETIIKNEGRIDVLINNAGFGLSGAIEDVSIAEAKYQMEVNLFGIGRLIQLILPQMRKQHSGKIINITSLGGKIAMPMGGWYHASKFALEGLSDSLRYEVKPFGIDVVVIQPGAVKSEWGDIAFDNVKRISGNGAYQGLTDSYIEAFKTSEKNAVNTNVIAKLVKKAVDTKKPKARYNGGYLSNTMLFLRKLLPDSVFDLLITGMFKIS</sequence>
<dbReference type="PANTHER" id="PTHR44169">
    <property type="entry name" value="NADPH-DEPENDENT 1-ACYLDIHYDROXYACETONE PHOSPHATE REDUCTASE"/>
    <property type="match status" value="1"/>
</dbReference>
<dbReference type="AlphaFoldDB" id="A0A5S5DWF4"/>
<dbReference type="OrthoDB" id="822355at2"/>